<keyword evidence="2" id="KW-1185">Reference proteome</keyword>
<reference evidence="1" key="1">
    <citation type="submission" date="2020-05" db="EMBL/GenBank/DDBJ databases">
        <title>Mycena genomes resolve the evolution of fungal bioluminescence.</title>
        <authorList>
            <person name="Tsai I.J."/>
        </authorList>
    </citation>
    <scope>NUCLEOTIDE SEQUENCE</scope>
    <source>
        <strain evidence="1">CCC161011</strain>
    </source>
</reference>
<sequence>MSPADSSNNTAGGLSAEQKSHFLTHGFIHLPQCFSREASAAFTANLWTRLGMSPTDKSTWHTERTNMPSFNSVLISEFAPKAWSAICELLGGEERISDDTKVWKDSFIVNLEIEGQGAVPFRELDGWHVDGDFFLHFLDSPEQALLVIPIFSDIGPGGGGTAICTDGIRVTAKHLYENPNGVTPWMHVRGTPEPGRGPERLAFFTSIVQSRERASDASFHEMTGEVGDVYLLHPLMVHSATKNATRVPRVITNPPVALREPFRFNAGGDGKFSLVEQKTLKELGFPEGLNDWKIEGGREMIVPRRIKIQEEMKERERERLENLKEGKQNGF</sequence>
<dbReference type="AlphaFoldDB" id="A0A8H6XUZ1"/>
<dbReference type="OrthoDB" id="4664297at2759"/>
<accession>A0A8H6XUZ1</accession>
<evidence type="ECO:0008006" key="3">
    <source>
        <dbReference type="Google" id="ProtNLM"/>
    </source>
</evidence>
<proteinExistence type="predicted"/>
<dbReference type="Gene3D" id="2.60.120.620">
    <property type="entry name" value="q2cbj1_9rhob like domain"/>
    <property type="match status" value="1"/>
</dbReference>
<organism evidence="1 2">
    <name type="scientific">Mycena venus</name>
    <dbReference type="NCBI Taxonomy" id="2733690"/>
    <lineage>
        <taxon>Eukaryota</taxon>
        <taxon>Fungi</taxon>
        <taxon>Dikarya</taxon>
        <taxon>Basidiomycota</taxon>
        <taxon>Agaricomycotina</taxon>
        <taxon>Agaricomycetes</taxon>
        <taxon>Agaricomycetidae</taxon>
        <taxon>Agaricales</taxon>
        <taxon>Marasmiineae</taxon>
        <taxon>Mycenaceae</taxon>
        <taxon>Mycena</taxon>
    </lineage>
</organism>
<dbReference type="EMBL" id="JACAZI010000011">
    <property type="protein sequence ID" value="KAF7348675.1"/>
    <property type="molecule type" value="Genomic_DNA"/>
</dbReference>
<evidence type="ECO:0000313" key="1">
    <source>
        <dbReference type="EMBL" id="KAF7348675.1"/>
    </source>
</evidence>
<comment type="caution">
    <text evidence="1">The sequence shown here is derived from an EMBL/GenBank/DDBJ whole genome shotgun (WGS) entry which is preliminary data.</text>
</comment>
<gene>
    <name evidence="1" type="ORF">MVEN_01386300</name>
</gene>
<dbReference type="SUPFAM" id="SSF51197">
    <property type="entry name" value="Clavaminate synthase-like"/>
    <property type="match status" value="1"/>
</dbReference>
<evidence type="ECO:0000313" key="2">
    <source>
        <dbReference type="Proteomes" id="UP000620124"/>
    </source>
</evidence>
<protein>
    <recommendedName>
        <fullName evidence="3">Phytanoyl-CoA dioxygenase</fullName>
    </recommendedName>
</protein>
<name>A0A8H6XUZ1_9AGAR</name>
<dbReference type="Proteomes" id="UP000620124">
    <property type="component" value="Unassembled WGS sequence"/>
</dbReference>